<accession>A0A0C9Q6C4</accession>
<feature type="signal peptide" evidence="1">
    <location>
        <begin position="1"/>
        <end position="29"/>
    </location>
</feature>
<name>A0A0C9Q6C4_LACPA</name>
<keyword evidence="1" id="KW-0732">Signal</keyword>
<gene>
    <name evidence="2" type="ORF">LC0644_0011</name>
</gene>
<evidence type="ECO:0000313" key="3">
    <source>
        <dbReference type="Proteomes" id="UP000032552"/>
    </source>
</evidence>
<sequence>MQNKILISSLVAGVTLLLGTAITPSTVEAATATGTNQGNTTIQFTAPTDGQLVLNKVPSFDFGNHALATSYSAFTATGDTPYDVTNLTGDSNGYTVTAQAGQLTNGSSVLPVSSLTTDTADGTADSVTGGKISGATGVSIYQASNKVATGNASANGELQSGTTGATLTLSSPGVKTGTYTGVIDYTITDGIN</sequence>
<dbReference type="EMBL" id="BAYM01000001">
    <property type="protein sequence ID" value="GAN35422.1"/>
    <property type="molecule type" value="Genomic_DNA"/>
</dbReference>
<feature type="chain" id="PRO_5002200982" description="WxL domain-containing protein" evidence="1">
    <location>
        <begin position="30"/>
        <end position="192"/>
    </location>
</feature>
<comment type="caution">
    <text evidence="2">The sequence shown here is derived from an EMBL/GenBank/DDBJ whole genome shotgun (WGS) entry which is preliminary data.</text>
</comment>
<protein>
    <recommendedName>
        <fullName evidence="4">WxL domain-containing protein</fullName>
    </recommendedName>
</protein>
<dbReference type="RefSeq" id="WP_045624267.1">
    <property type="nucleotide sequence ID" value="NZ_BAYM01000001.1"/>
</dbReference>
<proteinExistence type="predicted"/>
<evidence type="ECO:0000256" key="1">
    <source>
        <dbReference type="SAM" id="SignalP"/>
    </source>
</evidence>
<organism evidence="2 3">
    <name type="scientific">Lacticaseibacillus paracasei NRIC 0644</name>
    <dbReference type="NCBI Taxonomy" id="1435038"/>
    <lineage>
        <taxon>Bacteria</taxon>
        <taxon>Bacillati</taxon>
        <taxon>Bacillota</taxon>
        <taxon>Bacilli</taxon>
        <taxon>Lactobacillales</taxon>
        <taxon>Lactobacillaceae</taxon>
        <taxon>Lacticaseibacillus</taxon>
    </lineage>
</organism>
<dbReference type="AlphaFoldDB" id="A0A0C9Q6C4"/>
<reference evidence="3" key="1">
    <citation type="submission" date="2014-05" db="EMBL/GenBank/DDBJ databases">
        <title>Whole genome sequencing of Lactobacillus casei NRIC0644.</title>
        <authorList>
            <person name="Atarashi H."/>
            <person name="Yoshida Y."/>
            <person name="Fujimura S."/>
            <person name="Tanaka N."/>
            <person name="Shiwa Y."/>
            <person name="Yoshikawa H."/>
            <person name="Okada S."/>
            <person name="Nakagawa J."/>
        </authorList>
    </citation>
    <scope>NUCLEOTIDE SEQUENCE [LARGE SCALE GENOMIC DNA]</scope>
    <source>
        <strain evidence="3">NRIC0644</strain>
    </source>
</reference>
<dbReference type="Proteomes" id="UP000032552">
    <property type="component" value="Unassembled WGS sequence"/>
</dbReference>
<evidence type="ECO:0008006" key="4">
    <source>
        <dbReference type="Google" id="ProtNLM"/>
    </source>
</evidence>
<evidence type="ECO:0000313" key="2">
    <source>
        <dbReference type="EMBL" id="GAN35422.1"/>
    </source>
</evidence>